<organism evidence="1 2">
    <name type="scientific">Branchiostoma floridae</name>
    <name type="common">Florida lancelet</name>
    <name type="synonym">Amphioxus</name>
    <dbReference type="NCBI Taxonomy" id="7739"/>
    <lineage>
        <taxon>Eukaryota</taxon>
        <taxon>Metazoa</taxon>
        <taxon>Chordata</taxon>
        <taxon>Cephalochordata</taxon>
        <taxon>Leptocardii</taxon>
        <taxon>Amphioxiformes</taxon>
        <taxon>Branchiostomatidae</taxon>
        <taxon>Branchiostoma</taxon>
    </lineage>
</organism>
<reference evidence="1" key="1">
    <citation type="journal article" date="2020" name="Nat. Ecol. Evol.">
        <title>Deeply conserved synteny resolves early events in vertebrate evolution.</title>
        <authorList>
            <person name="Simakov O."/>
            <person name="Marletaz F."/>
            <person name="Yue J.X."/>
            <person name="O'Connell B."/>
            <person name="Jenkins J."/>
            <person name="Brandt A."/>
            <person name="Calef R."/>
            <person name="Tung C.H."/>
            <person name="Huang T.K."/>
            <person name="Schmutz J."/>
            <person name="Satoh N."/>
            <person name="Yu J.K."/>
            <person name="Putnam N.H."/>
            <person name="Green R.E."/>
            <person name="Rokhsar D.S."/>
        </authorList>
    </citation>
    <scope>NUCLEOTIDE SEQUENCE [LARGE SCALE GENOMIC DNA]</scope>
    <source>
        <strain evidence="1">S238N-H82</strain>
    </source>
</reference>
<proteinExistence type="predicted"/>
<accession>A0A9J7MFL5</accession>
<name>A0A9J7MFL5_BRAFL</name>
<dbReference type="KEGG" id="bfo:118432835"/>
<dbReference type="RefSeq" id="XP_035700349.1">
    <property type="nucleotide sequence ID" value="XM_035844456.1"/>
</dbReference>
<dbReference type="AlphaFoldDB" id="A0A9J7MFL5"/>
<gene>
    <name evidence="2" type="primary">LOC118432835</name>
</gene>
<protein>
    <submittedName>
        <fullName evidence="2">CLIP-associating protein 2-like</fullName>
    </submittedName>
</protein>
<dbReference type="OrthoDB" id="46159at2759"/>
<evidence type="ECO:0000313" key="2">
    <source>
        <dbReference type="RefSeq" id="XP_035700349.1"/>
    </source>
</evidence>
<evidence type="ECO:0000313" key="1">
    <source>
        <dbReference type="Proteomes" id="UP000001554"/>
    </source>
</evidence>
<dbReference type="Proteomes" id="UP000001554">
    <property type="component" value="Chromosome 16"/>
</dbReference>
<keyword evidence="1" id="KW-1185">Reference proteome</keyword>
<reference evidence="2" key="2">
    <citation type="submission" date="2025-08" db="UniProtKB">
        <authorList>
            <consortium name="RefSeq"/>
        </authorList>
    </citation>
    <scope>IDENTIFICATION</scope>
    <source>
        <strain evidence="2">S238N-H82</strain>
        <tissue evidence="2">Testes</tissue>
    </source>
</reference>
<sequence>MKILEAHKDVQKEVVRAAEETCSTAANSLQAEQCVRVLCPIVQTAEYPINLAAIKMLTKVRCSIQKFLKQLDSYCEAQTSMKLLNLYIKRAEGGSASAAS</sequence>
<dbReference type="GeneID" id="118432835"/>